<proteinExistence type="predicted"/>
<dbReference type="STRING" id="71999.KPaMU14_01830"/>
<organism evidence="5 6">
    <name type="scientific">Kocuria palustris PEL</name>
    <dbReference type="NCBI Taxonomy" id="1236550"/>
    <lineage>
        <taxon>Bacteria</taxon>
        <taxon>Bacillati</taxon>
        <taxon>Actinomycetota</taxon>
        <taxon>Actinomycetes</taxon>
        <taxon>Micrococcales</taxon>
        <taxon>Micrococcaceae</taxon>
        <taxon>Kocuria</taxon>
    </lineage>
</organism>
<dbReference type="GO" id="GO:0043565">
    <property type="term" value="F:sequence-specific DNA binding"/>
    <property type="evidence" value="ECO:0007669"/>
    <property type="project" value="InterPro"/>
</dbReference>
<comment type="caution">
    <text evidence="5">The sequence shown here is derived from an EMBL/GenBank/DDBJ whole genome shotgun (WGS) entry which is preliminary data.</text>
</comment>
<name>M2XUY7_9MICC</name>
<dbReference type="Gene3D" id="1.10.10.10">
    <property type="entry name" value="Winged helix-like DNA-binding domain superfamily/Winged helix DNA-binding domain"/>
    <property type="match status" value="2"/>
</dbReference>
<evidence type="ECO:0000256" key="3">
    <source>
        <dbReference type="ARBA" id="ARBA00023163"/>
    </source>
</evidence>
<dbReference type="SUPFAM" id="SSF54909">
    <property type="entry name" value="Dimeric alpha+beta barrel"/>
    <property type="match status" value="1"/>
</dbReference>
<dbReference type="GO" id="GO:0043200">
    <property type="term" value="P:response to amino acid"/>
    <property type="evidence" value="ECO:0007669"/>
    <property type="project" value="TreeGrafter"/>
</dbReference>
<feature type="domain" description="HTH asnC-type" evidence="4">
    <location>
        <begin position="8"/>
        <end position="49"/>
    </location>
</feature>
<dbReference type="EMBL" id="ANHZ02000011">
    <property type="protein sequence ID" value="EME36628.1"/>
    <property type="molecule type" value="Genomic_DNA"/>
</dbReference>
<evidence type="ECO:0000259" key="4">
    <source>
        <dbReference type="Pfam" id="PF13404"/>
    </source>
</evidence>
<dbReference type="InterPro" id="IPR036390">
    <property type="entry name" value="WH_DNA-bd_sf"/>
</dbReference>
<gene>
    <name evidence="5" type="ORF">C884_00302</name>
</gene>
<protein>
    <submittedName>
        <fullName evidence="5">Transcriptional regulator, AsnC family</fullName>
    </submittedName>
</protein>
<evidence type="ECO:0000256" key="1">
    <source>
        <dbReference type="ARBA" id="ARBA00023015"/>
    </source>
</evidence>
<dbReference type="InterPro" id="IPR011008">
    <property type="entry name" value="Dimeric_a/b-barrel"/>
</dbReference>
<dbReference type="Proteomes" id="UP000009877">
    <property type="component" value="Unassembled WGS sequence"/>
</dbReference>
<keyword evidence="1" id="KW-0805">Transcription regulation</keyword>
<dbReference type="InterPro" id="IPR036388">
    <property type="entry name" value="WH-like_DNA-bd_sf"/>
</dbReference>
<dbReference type="InterPro" id="IPR000485">
    <property type="entry name" value="AsnC-type_HTH_dom"/>
</dbReference>
<dbReference type="PANTHER" id="PTHR30154:SF34">
    <property type="entry name" value="TRANSCRIPTIONAL REGULATOR AZLB"/>
    <property type="match status" value="1"/>
</dbReference>
<evidence type="ECO:0000313" key="6">
    <source>
        <dbReference type="Proteomes" id="UP000009877"/>
    </source>
</evidence>
<dbReference type="AlphaFoldDB" id="M2XUY7"/>
<dbReference type="Pfam" id="PF13404">
    <property type="entry name" value="HTH_AsnC-type"/>
    <property type="match status" value="1"/>
</dbReference>
<dbReference type="RefSeq" id="WP_006214717.1">
    <property type="nucleotide sequence ID" value="NZ_ANHZ02000011.1"/>
</dbReference>
<keyword evidence="6" id="KW-1185">Reference proteome</keyword>
<dbReference type="SUPFAM" id="SSF46785">
    <property type="entry name" value="Winged helix' DNA-binding domain"/>
    <property type="match status" value="2"/>
</dbReference>
<dbReference type="GO" id="GO:0005829">
    <property type="term" value="C:cytosol"/>
    <property type="evidence" value="ECO:0007669"/>
    <property type="project" value="TreeGrafter"/>
</dbReference>
<keyword evidence="3" id="KW-0804">Transcription</keyword>
<dbReference type="Pfam" id="PF13412">
    <property type="entry name" value="HTH_24"/>
    <property type="match status" value="1"/>
</dbReference>
<reference evidence="5 6" key="1">
    <citation type="journal article" date="2014" name="Genome Announc.">
        <title>Draft Genome Sequence of Kocuria palustris PEL.</title>
        <authorList>
            <person name="Sharma G."/>
            <person name="Khatri I."/>
            <person name="Subramanian S."/>
        </authorList>
    </citation>
    <scope>NUCLEOTIDE SEQUENCE [LARGE SCALE GENOMIC DNA]</scope>
    <source>
        <strain evidence="5 6">PEL</strain>
    </source>
</reference>
<evidence type="ECO:0000256" key="2">
    <source>
        <dbReference type="ARBA" id="ARBA00023125"/>
    </source>
</evidence>
<dbReference type="PANTHER" id="PTHR30154">
    <property type="entry name" value="LEUCINE-RESPONSIVE REGULATORY PROTEIN"/>
    <property type="match status" value="1"/>
</dbReference>
<keyword evidence="2" id="KW-0238">DNA-binding</keyword>
<evidence type="ECO:0000313" key="5">
    <source>
        <dbReference type="EMBL" id="EME36628.1"/>
    </source>
</evidence>
<accession>M2XUY7</accession>
<dbReference type="InterPro" id="IPR019888">
    <property type="entry name" value="Tscrpt_reg_AsnC-like"/>
</dbReference>
<dbReference type="SMART" id="SM00344">
    <property type="entry name" value="HTH_ASNC"/>
    <property type="match status" value="1"/>
</dbReference>
<sequence length="339" mass="37512">MITSEEILDEFDQQLIEALQIEPRLSWAALGEVLERSPAALASRWDRLERAGLAWIGGHPVGRPGGMTLSFHDVVCDPAQRPAAVQALKEIPDVFSIERCHRGRDMMLTVITPSLMWLTEHVYPQLDQVPGLQRYESSFCTRLHHIAGGWRLGVLDAHQQRRLREAVGQRSPYTGRTPSHFAAILRELARDGRASAAQIAAATGLNPATIRRQLRQVLDSGAVTIRCETSHRAAGFPVVCEWFCRLPAAEHEDAAAALRTMSTLRLCTSLTGPANFSFMMWLRSPADIMTVEQRIAARIPQLEVLESVVITEIPKRVGRVLDVDGRSTGQVVLPGPAWG</sequence>